<accession>A0ABR2IAY8</accession>
<organism evidence="2 3">
    <name type="scientific">Tritrichomonas musculus</name>
    <dbReference type="NCBI Taxonomy" id="1915356"/>
    <lineage>
        <taxon>Eukaryota</taxon>
        <taxon>Metamonada</taxon>
        <taxon>Parabasalia</taxon>
        <taxon>Tritrichomonadida</taxon>
        <taxon>Tritrichomonadidae</taxon>
        <taxon>Tritrichomonas</taxon>
    </lineage>
</organism>
<feature type="compositionally biased region" description="Polar residues" evidence="1">
    <location>
        <begin position="1"/>
        <end position="10"/>
    </location>
</feature>
<evidence type="ECO:0000313" key="3">
    <source>
        <dbReference type="Proteomes" id="UP001470230"/>
    </source>
</evidence>
<reference evidence="2 3" key="1">
    <citation type="submission" date="2024-04" db="EMBL/GenBank/DDBJ databases">
        <title>Tritrichomonas musculus Genome.</title>
        <authorList>
            <person name="Alves-Ferreira E."/>
            <person name="Grigg M."/>
            <person name="Lorenzi H."/>
            <person name="Galac M."/>
        </authorList>
    </citation>
    <scope>NUCLEOTIDE SEQUENCE [LARGE SCALE GENOMIC DNA]</scope>
    <source>
        <strain evidence="2 3">EAF2021</strain>
    </source>
</reference>
<proteinExistence type="predicted"/>
<gene>
    <name evidence="2" type="ORF">M9Y10_011823</name>
</gene>
<dbReference type="Proteomes" id="UP001470230">
    <property type="component" value="Unassembled WGS sequence"/>
</dbReference>
<evidence type="ECO:0000313" key="2">
    <source>
        <dbReference type="EMBL" id="KAK8860159.1"/>
    </source>
</evidence>
<protein>
    <submittedName>
        <fullName evidence="2">Uncharacterized protein</fullName>
    </submittedName>
</protein>
<name>A0ABR2IAY8_9EUKA</name>
<comment type="caution">
    <text evidence="2">The sequence shown here is derived from an EMBL/GenBank/DDBJ whole genome shotgun (WGS) entry which is preliminary data.</text>
</comment>
<evidence type="ECO:0000256" key="1">
    <source>
        <dbReference type="SAM" id="MobiDB-lite"/>
    </source>
</evidence>
<dbReference type="EMBL" id="JAPFFF010000018">
    <property type="protein sequence ID" value="KAK8860159.1"/>
    <property type="molecule type" value="Genomic_DNA"/>
</dbReference>
<feature type="region of interest" description="Disordered" evidence="1">
    <location>
        <begin position="1"/>
        <end position="24"/>
    </location>
</feature>
<keyword evidence="3" id="KW-1185">Reference proteome</keyword>
<sequence>MSRSNSNNDHSTNEYNERLTGQTDRNIIDLPGTLQILDTQDQDSVSTIVYKSYDEVLQESEHYIINENMT</sequence>